<dbReference type="Proteomes" id="UP000199214">
    <property type="component" value="Unassembled WGS sequence"/>
</dbReference>
<evidence type="ECO:0000256" key="4">
    <source>
        <dbReference type="ARBA" id="ARBA00022692"/>
    </source>
</evidence>
<keyword evidence="6" id="KW-0472">Membrane</keyword>
<evidence type="ECO:0000313" key="10">
    <source>
        <dbReference type="Proteomes" id="UP000199214"/>
    </source>
</evidence>
<dbReference type="Pfam" id="PF01145">
    <property type="entry name" value="Band_7"/>
    <property type="match status" value="1"/>
</dbReference>
<keyword evidence="10" id="KW-1185">Reference proteome</keyword>
<sequence length="332" mass="36365">MLTTIAALLLVLVLFYLMSSIKIVRQGYQYTIEHFGRYTTTASPGFNFYPAFFYRVGRKVNMMEQVIDIPGQEIITKDNAIVSTDGVVFFQVLDAPKAAYEVSDLYVALLQLTTTNLRTVMGSMDLDETLSKRDEINARLLSVVDHATVPWGVKITRVEIKDIRPPADIVSAMGRQMKAEREKRANILEAEGSRASEILRAEGQKQARILEAEGRRESAYRDAEARERAAEAEARATQVVSEAIESGGTQSLNYFIAQKYVEAVGKFATSPNAKTILFPVEATQLIGTLGGIGELARDALSPQNPTGAKKDKPARDATASVPRIGGGAADQE</sequence>
<dbReference type="GO" id="GO:0098552">
    <property type="term" value="C:side of membrane"/>
    <property type="evidence" value="ECO:0007669"/>
    <property type="project" value="UniProtKB-ARBA"/>
</dbReference>
<dbReference type="STRING" id="1855283.SAMN05216382_0204"/>
<feature type="region of interest" description="Disordered" evidence="7">
    <location>
        <begin position="297"/>
        <end position="332"/>
    </location>
</feature>
<dbReference type="PANTHER" id="PTHR43327:SF10">
    <property type="entry name" value="STOMATIN-LIKE PROTEIN 2, MITOCHONDRIAL"/>
    <property type="match status" value="1"/>
</dbReference>
<dbReference type="CDD" id="cd08829">
    <property type="entry name" value="SPFH_paraslipin"/>
    <property type="match status" value="1"/>
</dbReference>
<dbReference type="PRINTS" id="PR00721">
    <property type="entry name" value="STOMATIN"/>
</dbReference>
<proteinExistence type="inferred from homology"/>
<evidence type="ECO:0000256" key="5">
    <source>
        <dbReference type="ARBA" id="ARBA00022989"/>
    </source>
</evidence>
<evidence type="ECO:0000313" key="9">
    <source>
        <dbReference type="EMBL" id="SEK33269.1"/>
    </source>
</evidence>
<dbReference type="GO" id="GO:0005886">
    <property type="term" value="C:plasma membrane"/>
    <property type="evidence" value="ECO:0007669"/>
    <property type="project" value="UniProtKB-ARBA"/>
</dbReference>
<reference evidence="10" key="1">
    <citation type="submission" date="2016-10" db="EMBL/GenBank/DDBJ databases">
        <authorList>
            <person name="Varghese N."/>
            <person name="Submissions S."/>
        </authorList>
    </citation>
    <scope>NUCLEOTIDE SEQUENCE [LARGE SCALE GENOMIC DNA]</scope>
    <source>
        <strain evidence="10">JS21-1</strain>
    </source>
</reference>
<dbReference type="OrthoDB" id="9809197at2"/>
<name>A0A1H7G552_9SPHN</name>
<dbReference type="Gene3D" id="3.30.479.30">
    <property type="entry name" value="Band 7 domain"/>
    <property type="match status" value="1"/>
</dbReference>
<gene>
    <name evidence="9" type="ORF">SAMN05216382_0204</name>
</gene>
<dbReference type="InterPro" id="IPR050710">
    <property type="entry name" value="Band7/mec-2_domain"/>
</dbReference>
<dbReference type="FunFam" id="3.30.479.30:FF:000004">
    <property type="entry name" value="Putative membrane protease family, stomatin"/>
    <property type="match status" value="1"/>
</dbReference>
<dbReference type="PROSITE" id="PS01270">
    <property type="entry name" value="BAND_7"/>
    <property type="match status" value="1"/>
</dbReference>
<evidence type="ECO:0000259" key="8">
    <source>
        <dbReference type="SMART" id="SM00244"/>
    </source>
</evidence>
<dbReference type="SUPFAM" id="SSF117892">
    <property type="entry name" value="Band 7/SPFH domain"/>
    <property type="match status" value="1"/>
</dbReference>
<feature type="domain" description="Band 7" evidence="8">
    <location>
        <begin position="19"/>
        <end position="177"/>
    </location>
</feature>
<comment type="subcellular location">
    <subcellularLocation>
        <location evidence="1">Membrane</location>
        <topology evidence="1">Single-pass membrane protein</topology>
    </subcellularLocation>
</comment>
<dbReference type="EMBL" id="FNZZ01000001">
    <property type="protein sequence ID" value="SEK33269.1"/>
    <property type="molecule type" value="Genomic_DNA"/>
</dbReference>
<accession>A0A1H7G552</accession>
<dbReference type="SMART" id="SM00244">
    <property type="entry name" value="PHB"/>
    <property type="match status" value="1"/>
</dbReference>
<comment type="similarity">
    <text evidence="2">Belongs to the band 7/mec-2 family.</text>
</comment>
<keyword evidence="4" id="KW-0812">Transmembrane</keyword>
<dbReference type="InterPro" id="IPR001972">
    <property type="entry name" value="Stomatin_HflK_fam"/>
</dbReference>
<evidence type="ECO:0000256" key="3">
    <source>
        <dbReference type="ARBA" id="ARBA00017055"/>
    </source>
</evidence>
<dbReference type="InterPro" id="IPR036013">
    <property type="entry name" value="Band_7/SPFH_dom_sf"/>
</dbReference>
<dbReference type="AlphaFoldDB" id="A0A1H7G552"/>
<dbReference type="InterPro" id="IPR001107">
    <property type="entry name" value="Band_7"/>
</dbReference>
<protein>
    <recommendedName>
        <fullName evidence="3">Protein QmcA</fullName>
    </recommendedName>
</protein>
<evidence type="ECO:0000256" key="7">
    <source>
        <dbReference type="SAM" id="MobiDB-lite"/>
    </source>
</evidence>
<evidence type="ECO:0000256" key="2">
    <source>
        <dbReference type="ARBA" id="ARBA00008164"/>
    </source>
</evidence>
<keyword evidence="5" id="KW-1133">Transmembrane helix</keyword>
<evidence type="ECO:0000256" key="6">
    <source>
        <dbReference type="ARBA" id="ARBA00023136"/>
    </source>
</evidence>
<dbReference type="InterPro" id="IPR018080">
    <property type="entry name" value="Band_7/stomatin-like_CS"/>
</dbReference>
<organism evidence="9 10">
    <name type="scientific">Sphingomonas palmae</name>
    <dbReference type="NCBI Taxonomy" id="1855283"/>
    <lineage>
        <taxon>Bacteria</taxon>
        <taxon>Pseudomonadati</taxon>
        <taxon>Pseudomonadota</taxon>
        <taxon>Alphaproteobacteria</taxon>
        <taxon>Sphingomonadales</taxon>
        <taxon>Sphingomonadaceae</taxon>
        <taxon>Sphingomonas</taxon>
    </lineage>
</organism>
<dbReference type="RefSeq" id="WP_093002457.1">
    <property type="nucleotide sequence ID" value="NZ_FNZZ01000001.1"/>
</dbReference>
<dbReference type="PANTHER" id="PTHR43327">
    <property type="entry name" value="STOMATIN-LIKE PROTEIN 2, MITOCHONDRIAL"/>
    <property type="match status" value="1"/>
</dbReference>
<evidence type="ECO:0000256" key="1">
    <source>
        <dbReference type="ARBA" id="ARBA00004167"/>
    </source>
</evidence>